<evidence type="ECO:0008006" key="4">
    <source>
        <dbReference type="Google" id="ProtNLM"/>
    </source>
</evidence>
<evidence type="ECO:0000256" key="1">
    <source>
        <dbReference type="SAM" id="MobiDB-lite"/>
    </source>
</evidence>
<organism evidence="2 3">
    <name type="scientific">Aeromonas cavernicola</name>
    <dbReference type="NCBI Taxonomy" id="1006623"/>
    <lineage>
        <taxon>Bacteria</taxon>
        <taxon>Pseudomonadati</taxon>
        <taxon>Pseudomonadota</taxon>
        <taxon>Gammaproteobacteria</taxon>
        <taxon>Aeromonadales</taxon>
        <taxon>Aeromonadaceae</taxon>
        <taxon>Aeromonas</taxon>
    </lineage>
</organism>
<accession>A0A2H9U0R4</accession>
<dbReference type="AlphaFoldDB" id="A0A2H9U0R4"/>
<feature type="region of interest" description="Disordered" evidence="1">
    <location>
        <begin position="59"/>
        <end position="78"/>
    </location>
</feature>
<evidence type="ECO:0000313" key="2">
    <source>
        <dbReference type="EMBL" id="PJG57548.1"/>
    </source>
</evidence>
<dbReference type="EMBL" id="PGGC01000200">
    <property type="protein sequence ID" value="PJG57548.1"/>
    <property type="molecule type" value="Genomic_DNA"/>
</dbReference>
<reference evidence="2 3" key="1">
    <citation type="submission" date="2017-11" db="EMBL/GenBank/DDBJ databases">
        <title>Draft genome sequence of environmental isolate Aeromonas cavernicola sp. nov. MDC 2508.</title>
        <authorList>
            <person name="Colston S.M."/>
            <person name="Navarro A."/>
            <person name="Martinez-Murcia A.J."/>
            <person name="Graf J."/>
        </authorList>
    </citation>
    <scope>NUCLEOTIDE SEQUENCE [LARGE SCALE GENOMIC DNA]</scope>
    <source>
        <strain evidence="2 3">MDC 2508</strain>
    </source>
</reference>
<gene>
    <name evidence="2" type="ORF">CUC53_17500</name>
</gene>
<dbReference type="Proteomes" id="UP000235861">
    <property type="component" value="Unassembled WGS sequence"/>
</dbReference>
<comment type="caution">
    <text evidence="2">The sequence shown here is derived from an EMBL/GenBank/DDBJ whole genome shotgun (WGS) entry which is preliminary data.</text>
</comment>
<keyword evidence="3" id="KW-1185">Reference proteome</keyword>
<name>A0A2H9U0R4_9GAMM</name>
<protein>
    <recommendedName>
        <fullName evidence="4">Transposase</fullName>
    </recommendedName>
</protein>
<proteinExistence type="predicted"/>
<sequence length="130" mass="15154">MRRGQVCHASQLSLTGGEEYMVGEFRRRTLLPLDDSLGHLREALPQLTRRALHRCLIRHGISKRPNQQQNKNQREQFEPTKMGYLYIDSGELRLEEGKQHMFLAIDRREWDGRPSPKRHLSAKVANVSSH</sequence>
<evidence type="ECO:0000313" key="3">
    <source>
        <dbReference type="Proteomes" id="UP000235861"/>
    </source>
</evidence>